<dbReference type="EMBL" id="KB743948">
    <property type="protein sequence ID" value="EOA96532.1"/>
    <property type="molecule type" value="Genomic_DNA"/>
</dbReference>
<accession>R0L8B5</accession>
<reference evidence="2" key="1">
    <citation type="journal article" date="2013" name="Nat. Genet.">
        <title>The duck genome and transcriptome provide insight into an avian influenza virus reservoir species.</title>
        <authorList>
            <person name="Huang Y."/>
            <person name="Li Y."/>
            <person name="Burt D.W."/>
            <person name="Chen H."/>
            <person name="Zhang Y."/>
            <person name="Qian W."/>
            <person name="Kim H."/>
            <person name="Gan S."/>
            <person name="Zhao Y."/>
            <person name="Li J."/>
            <person name="Yi K."/>
            <person name="Feng H."/>
            <person name="Zhu P."/>
            <person name="Li B."/>
            <person name="Liu Q."/>
            <person name="Fairley S."/>
            <person name="Magor K.E."/>
            <person name="Du Z."/>
            <person name="Hu X."/>
            <person name="Goodman L."/>
            <person name="Tafer H."/>
            <person name="Vignal A."/>
            <person name="Lee T."/>
            <person name="Kim K.W."/>
            <person name="Sheng Z."/>
            <person name="An Y."/>
            <person name="Searle S."/>
            <person name="Herrero J."/>
            <person name="Groenen M.A."/>
            <person name="Crooijmans R.P."/>
            <person name="Faraut T."/>
            <person name="Cai Q."/>
            <person name="Webster R.G."/>
            <person name="Aldridge J.R."/>
            <person name="Warren W.C."/>
            <person name="Bartschat S."/>
            <person name="Kehr S."/>
            <person name="Marz M."/>
            <person name="Stadler P.F."/>
            <person name="Smith J."/>
            <person name="Kraus R.H."/>
            <person name="Zhao Y."/>
            <person name="Ren L."/>
            <person name="Fei J."/>
            <person name="Morisson M."/>
            <person name="Kaiser P."/>
            <person name="Griffin D.K."/>
            <person name="Rao M."/>
            <person name="Pitel F."/>
            <person name="Wang J."/>
            <person name="Li N."/>
        </authorList>
    </citation>
    <scope>NUCLEOTIDE SEQUENCE [LARGE SCALE GENOMIC DNA]</scope>
</reference>
<gene>
    <name evidence="1" type="ORF">Anapl_11229</name>
</gene>
<dbReference type="Proteomes" id="UP000296049">
    <property type="component" value="Unassembled WGS sequence"/>
</dbReference>
<organism evidence="1 2">
    <name type="scientific">Anas platyrhynchos</name>
    <name type="common">Mallard</name>
    <name type="synonym">Anas boschas</name>
    <dbReference type="NCBI Taxonomy" id="8839"/>
    <lineage>
        <taxon>Eukaryota</taxon>
        <taxon>Metazoa</taxon>
        <taxon>Chordata</taxon>
        <taxon>Craniata</taxon>
        <taxon>Vertebrata</taxon>
        <taxon>Euteleostomi</taxon>
        <taxon>Archelosauria</taxon>
        <taxon>Archosauria</taxon>
        <taxon>Dinosauria</taxon>
        <taxon>Saurischia</taxon>
        <taxon>Theropoda</taxon>
        <taxon>Coelurosauria</taxon>
        <taxon>Aves</taxon>
        <taxon>Neognathae</taxon>
        <taxon>Galloanserae</taxon>
        <taxon>Anseriformes</taxon>
        <taxon>Anatidae</taxon>
        <taxon>Anatinae</taxon>
        <taxon>Anas</taxon>
    </lineage>
</organism>
<dbReference type="AlphaFoldDB" id="R0L8B5"/>
<sequence>MRARAGCAPAVHSWQGYQLKQGEIAQGWTRGSRERGCSPLSASPPASLSIAAMIAVVSVHVKEAPSHVAVLPMTGNIKLEEMRKVSSMEQLLTPTLCKQSTEHKCIMLRHTDRLEDTDSRPLTRDRKALSYHRVECTNQCCKQRDSQPDAAAEACPWMLLLLAHNTQLRHRYCFVNSCEGLEGGKDSSSMGSLLRNIITTFGAYGCCRQRETGYRVLLRGTNTNRTASDSLPEFLSLDKRKNTPLFLRTFYLNSELAVRCPIPHTKPVIQPMDLRPHNHKRIRFTGPCSPCSTGIAMCKAVTGSQVTTLPQEVILLLI</sequence>
<protein>
    <submittedName>
        <fullName evidence="1">Uncharacterized protein</fullName>
    </submittedName>
</protein>
<name>R0L8B5_ANAPL</name>
<evidence type="ECO:0000313" key="1">
    <source>
        <dbReference type="EMBL" id="EOA96532.1"/>
    </source>
</evidence>
<evidence type="ECO:0000313" key="2">
    <source>
        <dbReference type="Proteomes" id="UP000296049"/>
    </source>
</evidence>
<proteinExistence type="predicted"/>
<keyword evidence="2" id="KW-1185">Reference proteome</keyword>